<reference evidence="6" key="1">
    <citation type="submission" date="2023-03" db="EMBL/GenBank/DDBJ databases">
        <title>Massive genome expansion in bonnet fungi (Mycena s.s.) driven by repeated elements and novel gene families across ecological guilds.</title>
        <authorList>
            <consortium name="Lawrence Berkeley National Laboratory"/>
            <person name="Harder C.B."/>
            <person name="Miyauchi S."/>
            <person name="Viragh M."/>
            <person name="Kuo A."/>
            <person name="Thoen E."/>
            <person name="Andreopoulos B."/>
            <person name="Lu D."/>
            <person name="Skrede I."/>
            <person name="Drula E."/>
            <person name="Henrissat B."/>
            <person name="Morin E."/>
            <person name="Kohler A."/>
            <person name="Barry K."/>
            <person name="LaButti K."/>
            <person name="Morin E."/>
            <person name="Salamov A."/>
            <person name="Lipzen A."/>
            <person name="Mereny Z."/>
            <person name="Hegedus B."/>
            <person name="Baldrian P."/>
            <person name="Stursova M."/>
            <person name="Weitz H."/>
            <person name="Taylor A."/>
            <person name="Grigoriev I.V."/>
            <person name="Nagy L.G."/>
            <person name="Martin F."/>
            <person name="Kauserud H."/>
        </authorList>
    </citation>
    <scope>NUCLEOTIDE SEQUENCE</scope>
    <source>
        <strain evidence="6">CBHHK067</strain>
    </source>
</reference>
<feature type="compositionally biased region" description="Basic and acidic residues" evidence="4">
    <location>
        <begin position="329"/>
        <end position="341"/>
    </location>
</feature>
<feature type="compositionally biased region" description="Low complexity" evidence="4">
    <location>
        <begin position="612"/>
        <end position="634"/>
    </location>
</feature>
<proteinExistence type="predicted"/>
<organism evidence="6 7">
    <name type="scientific">Mycena rosella</name>
    <name type="common">Pink bonnet</name>
    <name type="synonym">Agaricus rosellus</name>
    <dbReference type="NCBI Taxonomy" id="1033263"/>
    <lineage>
        <taxon>Eukaryota</taxon>
        <taxon>Fungi</taxon>
        <taxon>Dikarya</taxon>
        <taxon>Basidiomycota</taxon>
        <taxon>Agaricomycotina</taxon>
        <taxon>Agaricomycetes</taxon>
        <taxon>Agaricomycetidae</taxon>
        <taxon>Agaricales</taxon>
        <taxon>Marasmiineae</taxon>
        <taxon>Mycenaceae</taxon>
        <taxon>Mycena</taxon>
    </lineage>
</organism>
<feature type="compositionally biased region" description="Polar residues" evidence="4">
    <location>
        <begin position="771"/>
        <end position="788"/>
    </location>
</feature>
<evidence type="ECO:0000313" key="6">
    <source>
        <dbReference type="EMBL" id="KAJ7705443.1"/>
    </source>
</evidence>
<dbReference type="PROSITE" id="PS50011">
    <property type="entry name" value="PROTEIN_KINASE_DOM"/>
    <property type="match status" value="1"/>
</dbReference>
<dbReference type="FunFam" id="1.10.510.10:FF:000571">
    <property type="entry name" value="Maternal embryonic leucine zipper kinase"/>
    <property type="match status" value="1"/>
</dbReference>
<feature type="binding site" evidence="3">
    <location>
        <position position="72"/>
    </location>
    <ligand>
        <name>ATP</name>
        <dbReference type="ChEBI" id="CHEBI:30616"/>
    </ligand>
</feature>
<dbReference type="EMBL" id="JARKIE010000008">
    <property type="protein sequence ID" value="KAJ7705443.1"/>
    <property type="molecule type" value="Genomic_DNA"/>
</dbReference>
<feature type="compositionally biased region" description="Gly residues" evidence="4">
    <location>
        <begin position="1203"/>
        <end position="1213"/>
    </location>
</feature>
<feature type="compositionally biased region" description="Low complexity" evidence="4">
    <location>
        <begin position="870"/>
        <end position="889"/>
    </location>
</feature>
<evidence type="ECO:0000313" key="7">
    <source>
        <dbReference type="Proteomes" id="UP001221757"/>
    </source>
</evidence>
<dbReference type="Pfam" id="PF00069">
    <property type="entry name" value="Pkinase"/>
    <property type="match status" value="1"/>
</dbReference>
<dbReference type="GO" id="GO:0004674">
    <property type="term" value="F:protein serine/threonine kinase activity"/>
    <property type="evidence" value="ECO:0007669"/>
    <property type="project" value="TreeGrafter"/>
</dbReference>
<dbReference type="GO" id="GO:0035556">
    <property type="term" value="P:intracellular signal transduction"/>
    <property type="evidence" value="ECO:0007669"/>
    <property type="project" value="TreeGrafter"/>
</dbReference>
<keyword evidence="1 3" id="KW-0547">Nucleotide-binding</keyword>
<dbReference type="CDD" id="cd14003">
    <property type="entry name" value="STKc_AMPK-like"/>
    <property type="match status" value="1"/>
</dbReference>
<feature type="region of interest" description="Disordered" evidence="4">
    <location>
        <begin position="810"/>
        <end position="1062"/>
    </location>
</feature>
<evidence type="ECO:0000256" key="4">
    <source>
        <dbReference type="SAM" id="MobiDB-lite"/>
    </source>
</evidence>
<dbReference type="InterPro" id="IPR017441">
    <property type="entry name" value="Protein_kinase_ATP_BS"/>
</dbReference>
<dbReference type="Proteomes" id="UP001221757">
    <property type="component" value="Unassembled WGS sequence"/>
</dbReference>
<dbReference type="GO" id="GO:0005524">
    <property type="term" value="F:ATP binding"/>
    <property type="evidence" value="ECO:0007669"/>
    <property type="project" value="UniProtKB-UniRule"/>
</dbReference>
<feature type="region of interest" description="Disordered" evidence="4">
    <location>
        <begin position="583"/>
        <end position="654"/>
    </location>
</feature>
<evidence type="ECO:0000256" key="1">
    <source>
        <dbReference type="ARBA" id="ARBA00022741"/>
    </source>
</evidence>
<feature type="compositionally biased region" description="Polar residues" evidence="4">
    <location>
        <begin position="1011"/>
        <end position="1023"/>
    </location>
</feature>
<dbReference type="InterPro" id="IPR011009">
    <property type="entry name" value="Kinase-like_dom_sf"/>
</dbReference>
<gene>
    <name evidence="6" type="ORF">B0H17DRAFT_1326241</name>
</gene>
<protein>
    <recommendedName>
        <fullName evidence="5">Protein kinase domain-containing protein</fullName>
    </recommendedName>
</protein>
<feature type="compositionally biased region" description="Basic residues" evidence="4">
    <location>
        <begin position="1189"/>
        <end position="1198"/>
    </location>
</feature>
<feature type="compositionally biased region" description="Polar residues" evidence="4">
    <location>
        <begin position="938"/>
        <end position="954"/>
    </location>
</feature>
<dbReference type="InterPro" id="IPR000719">
    <property type="entry name" value="Prot_kinase_dom"/>
</dbReference>
<dbReference type="PANTHER" id="PTHR24346:SF110">
    <property type="entry name" value="NON-SPECIFIC SERINE_THREONINE PROTEIN KINASE"/>
    <property type="match status" value="1"/>
</dbReference>
<feature type="region of interest" description="Disordered" evidence="4">
    <location>
        <begin position="322"/>
        <end position="422"/>
    </location>
</feature>
<evidence type="ECO:0000256" key="3">
    <source>
        <dbReference type="PROSITE-ProRule" id="PRU10141"/>
    </source>
</evidence>
<dbReference type="SMART" id="SM00220">
    <property type="entry name" value="S_TKc"/>
    <property type="match status" value="1"/>
</dbReference>
<name>A0AAD7GU92_MYCRO</name>
<dbReference type="SUPFAM" id="SSF56112">
    <property type="entry name" value="Protein kinase-like (PK-like)"/>
    <property type="match status" value="1"/>
</dbReference>
<dbReference type="Gene3D" id="1.10.510.10">
    <property type="entry name" value="Transferase(Phosphotransferase) domain 1"/>
    <property type="match status" value="1"/>
</dbReference>
<dbReference type="GO" id="GO:0005737">
    <property type="term" value="C:cytoplasm"/>
    <property type="evidence" value="ECO:0007669"/>
    <property type="project" value="TreeGrafter"/>
</dbReference>
<dbReference type="PROSITE" id="PS00108">
    <property type="entry name" value="PROTEIN_KINASE_ST"/>
    <property type="match status" value="1"/>
</dbReference>
<feature type="compositionally biased region" description="Low complexity" evidence="4">
    <location>
        <begin position="919"/>
        <end position="929"/>
    </location>
</feature>
<evidence type="ECO:0000259" key="5">
    <source>
        <dbReference type="PROSITE" id="PS50011"/>
    </source>
</evidence>
<feature type="compositionally biased region" description="Basic and acidic residues" evidence="4">
    <location>
        <begin position="671"/>
        <end position="698"/>
    </location>
</feature>
<feature type="domain" description="Protein kinase" evidence="5">
    <location>
        <begin position="43"/>
        <end position="289"/>
    </location>
</feature>
<evidence type="ECO:0000256" key="2">
    <source>
        <dbReference type="ARBA" id="ARBA00022840"/>
    </source>
</evidence>
<dbReference type="PROSITE" id="PS00107">
    <property type="entry name" value="PROTEIN_KINASE_ATP"/>
    <property type="match status" value="1"/>
</dbReference>
<accession>A0AAD7GU92</accession>
<dbReference type="AlphaFoldDB" id="A0AAD7GU92"/>
<feature type="compositionally biased region" description="Polar residues" evidence="4">
    <location>
        <begin position="1214"/>
        <end position="1227"/>
    </location>
</feature>
<dbReference type="PANTHER" id="PTHR24346">
    <property type="entry name" value="MAP/MICROTUBULE AFFINITY-REGULATING KINASE"/>
    <property type="match status" value="1"/>
</dbReference>
<dbReference type="InterPro" id="IPR008271">
    <property type="entry name" value="Ser/Thr_kinase_AS"/>
</dbReference>
<feature type="region of interest" description="Disordered" evidence="4">
    <location>
        <begin position="1169"/>
        <end position="1272"/>
    </location>
</feature>
<feature type="compositionally biased region" description="Basic and acidic residues" evidence="4">
    <location>
        <begin position="351"/>
        <end position="361"/>
    </location>
</feature>
<keyword evidence="7" id="KW-1185">Reference proteome</keyword>
<sequence length="1272" mass="136496">MSSGRGHKHSGSVTQNQKAILANAYNELGKELSSNKIRVVGNYTLGKVIGEGAYGKVRMGTHRLTSVRVAIKQIPKAMSASLTREIHHHRQLHHPHVTQMYEVIATESSIWIVTELCCGGELFDYLVEKGRLSEDETKVIFGQLCLAVGYLHDKGIVHRDLKLENVLLDERCRVKLGDFGFTREFERGALMETFCGTTGYASPEMLQGRKYLGPEVDVWSLGIILYCLLTGTLPFDDDDENVMRQKIIIGEFEDPEWLSDESRDLIKNILQQDPTKRLPISHILTHSWFTGPTSTLVRADTTDSHLSSTASDVSGLFADNIYSSTPTTPDEHEFKLDDKGPAIHRTPSENTIRKTDLETLHSKLSAPPTVPEEDELSPPPRMLSNLSISSRGPPPPVVRTPARTKRRSVSSILSDPADPVEETEILTPDVPAAAASDSVQPQVNFASLLSTPAPMIFSTPLERELLNTLSILGFDIAQIVHSVLSDACDAAGAVWWMLKRRAEKRSMEQNAEGVGIANPAADTPPLRTTEGYITDGDIAAQVPQPNENERPSVAIQTEPAFTHLILEPRGTMGMLPQLAFVPPTPTFSAGRPVTPPRPGTPTRSPMLSPAPSTITGTTTGDSSSRSHPSTPASSVRDREGKGRKGRSGSVSIMQRATTALEAAGLVRKKSSEAFKDEKDRERSREVERKMSGGEEARSSHGSLGPSTSSKLTKSPPLRPAKDHVPTTPPGSEDLHHPQPVMGSPWVLTASRDSLAQHAPTPANSPGVDVRASSSTPNFGDDVASSSGKGSHRHRANLLTAFRLWFNEDRKGKRKQTAAAGPSESSPGGGAHPPFNRGASAPQSYSTTSVKRRTSGSAGGKFVSKGHRQRPSTSSRRSSSVNSRRSSITSVQMVVLDSPQVPGRRSFGTHTPSSERGEYSSRPSSIRSVSMQRQHRKSPSASSGGSTNFRTTSPMQKYHRRNGSGSSTRVVRHIQTTTTTTAPVGGGRPPHARSNSGASSNHSPASSRPTSFYDQPQLQRSTSDIEGFRTGSPFKSNSRPHSRARGSSGDDFRRGYTTTTTSTTFVAQKRTGPFTSPNFNGSIGRSSWKKSWGLEPPGWQSRTTHLPIEVLAISPISDTTTIRDVFSGGGRHGLGLGAVGLGGGGDESDWVDEDDDVPAFAGGLGQLATSISGSSAPSALETVTLSPAPRGHRPNKRTTNRSGGSAGGAGGGGARQNSKAGHSPSVSATPLPAENTPPYESVSAGRRQLPAHAGRGGPSFRQPIQEEDEGEEE</sequence>
<feature type="compositionally biased region" description="Polar residues" evidence="4">
    <location>
        <begin position="1169"/>
        <end position="1184"/>
    </location>
</feature>
<comment type="caution">
    <text evidence="6">The sequence shown here is derived from an EMBL/GenBank/DDBJ whole genome shotgun (WGS) entry which is preliminary data.</text>
</comment>
<feature type="region of interest" description="Disordered" evidence="4">
    <location>
        <begin position="671"/>
        <end position="793"/>
    </location>
</feature>
<feature type="compositionally biased region" description="Low complexity" evidence="4">
    <location>
        <begin position="991"/>
        <end position="1010"/>
    </location>
</feature>
<feature type="compositionally biased region" description="Low complexity" evidence="4">
    <location>
        <begin position="699"/>
        <end position="715"/>
    </location>
</feature>
<keyword evidence="2 3" id="KW-0067">ATP-binding</keyword>